<feature type="region of interest" description="Disordered" evidence="1">
    <location>
        <begin position="1"/>
        <end position="31"/>
    </location>
</feature>
<dbReference type="EMBL" id="LXQA011144923">
    <property type="protein sequence ID" value="MCI86591.1"/>
    <property type="molecule type" value="Genomic_DNA"/>
</dbReference>
<name>A0A392VI04_9FABA</name>
<accession>A0A392VI04</accession>
<comment type="caution">
    <text evidence="2">The sequence shown here is derived from an EMBL/GenBank/DDBJ whole genome shotgun (WGS) entry which is preliminary data.</text>
</comment>
<sequence length="31" mass="3509">MVHPVAEANDHSPFGTLTPDEFYTRHSVTHD</sequence>
<evidence type="ECO:0000313" key="2">
    <source>
        <dbReference type="EMBL" id="MCI86591.1"/>
    </source>
</evidence>
<evidence type="ECO:0000256" key="1">
    <source>
        <dbReference type="SAM" id="MobiDB-lite"/>
    </source>
</evidence>
<dbReference type="Proteomes" id="UP000265520">
    <property type="component" value="Unassembled WGS sequence"/>
</dbReference>
<protein>
    <submittedName>
        <fullName evidence="2">Monoglyceride lipase-like</fullName>
    </submittedName>
</protein>
<reference evidence="2 3" key="1">
    <citation type="journal article" date="2018" name="Front. Plant Sci.">
        <title>Red Clover (Trifolium pratense) and Zigzag Clover (T. medium) - A Picture of Genomic Similarities and Differences.</title>
        <authorList>
            <person name="Dluhosova J."/>
            <person name="Istvanek J."/>
            <person name="Nedelnik J."/>
            <person name="Repkova J."/>
        </authorList>
    </citation>
    <scope>NUCLEOTIDE SEQUENCE [LARGE SCALE GENOMIC DNA]</scope>
    <source>
        <strain evidence="3">cv. 10/8</strain>
        <tissue evidence="2">Leaf</tissue>
    </source>
</reference>
<proteinExistence type="predicted"/>
<evidence type="ECO:0000313" key="3">
    <source>
        <dbReference type="Proteomes" id="UP000265520"/>
    </source>
</evidence>
<dbReference type="AlphaFoldDB" id="A0A392VI04"/>
<feature type="non-terminal residue" evidence="2">
    <location>
        <position position="31"/>
    </location>
</feature>
<feature type="compositionally biased region" description="Basic and acidic residues" evidence="1">
    <location>
        <begin position="22"/>
        <end position="31"/>
    </location>
</feature>
<keyword evidence="3" id="KW-1185">Reference proteome</keyword>
<organism evidence="2 3">
    <name type="scientific">Trifolium medium</name>
    <dbReference type="NCBI Taxonomy" id="97028"/>
    <lineage>
        <taxon>Eukaryota</taxon>
        <taxon>Viridiplantae</taxon>
        <taxon>Streptophyta</taxon>
        <taxon>Embryophyta</taxon>
        <taxon>Tracheophyta</taxon>
        <taxon>Spermatophyta</taxon>
        <taxon>Magnoliopsida</taxon>
        <taxon>eudicotyledons</taxon>
        <taxon>Gunneridae</taxon>
        <taxon>Pentapetalae</taxon>
        <taxon>rosids</taxon>
        <taxon>fabids</taxon>
        <taxon>Fabales</taxon>
        <taxon>Fabaceae</taxon>
        <taxon>Papilionoideae</taxon>
        <taxon>50 kb inversion clade</taxon>
        <taxon>NPAAA clade</taxon>
        <taxon>Hologalegina</taxon>
        <taxon>IRL clade</taxon>
        <taxon>Trifolieae</taxon>
        <taxon>Trifolium</taxon>
    </lineage>
</organism>